<evidence type="ECO:0000256" key="2">
    <source>
        <dbReference type="SAM" id="Phobius"/>
    </source>
</evidence>
<keyword evidence="2" id="KW-0472">Membrane</keyword>
<proteinExistence type="predicted"/>
<evidence type="ECO:0000313" key="4">
    <source>
        <dbReference type="EMBL" id="MBD3689568.1"/>
    </source>
</evidence>
<dbReference type="Proteomes" id="UP000627538">
    <property type="component" value="Unassembled WGS sequence"/>
</dbReference>
<feature type="transmembrane region" description="Helical" evidence="2">
    <location>
        <begin position="208"/>
        <end position="229"/>
    </location>
</feature>
<protein>
    <recommendedName>
        <fullName evidence="3">Leucine rich repeat variant domain-containing protein</fullName>
    </recommendedName>
</protein>
<keyword evidence="5" id="KW-1185">Reference proteome</keyword>
<feature type="region of interest" description="Disordered" evidence="1">
    <location>
        <begin position="237"/>
        <end position="289"/>
    </location>
</feature>
<keyword evidence="2" id="KW-0812">Transmembrane</keyword>
<organism evidence="4 5">
    <name type="scientific">Nanchangia anserum</name>
    <dbReference type="NCBI Taxonomy" id="2692125"/>
    <lineage>
        <taxon>Bacteria</taxon>
        <taxon>Bacillati</taxon>
        <taxon>Actinomycetota</taxon>
        <taxon>Actinomycetes</taxon>
        <taxon>Actinomycetales</taxon>
        <taxon>Actinomycetaceae</taxon>
        <taxon>Nanchangia</taxon>
    </lineage>
</organism>
<comment type="caution">
    <text evidence="4">The sequence shown here is derived from an EMBL/GenBank/DDBJ whole genome shotgun (WGS) entry which is preliminary data.</text>
</comment>
<feature type="domain" description="Leucine rich repeat variant" evidence="3">
    <location>
        <begin position="8"/>
        <end position="65"/>
    </location>
</feature>
<dbReference type="AlphaFoldDB" id="A0A8I0GDJ1"/>
<dbReference type="InterPro" id="IPR057893">
    <property type="entry name" value="LRV_2"/>
</dbReference>
<evidence type="ECO:0000256" key="1">
    <source>
        <dbReference type="SAM" id="MobiDB-lite"/>
    </source>
</evidence>
<dbReference type="EMBL" id="JACRUO010000001">
    <property type="protein sequence ID" value="MBD3689568.1"/>
    <property type="molecule type" value="Genomic_DNA"/>
</dbReference>
<feature type="region of interest" description="Disordered" evidence="1">
    <location>
        <begin position="85"/>
        <end position="128"/>
    </location>
</feature>
<evidence type="ECO:0000313" key="5">
    <source>
        <dbReference type="Proteomes" id="UP000627538"/>
    </source>
</evidence>
<feature type="compositionally biased region" description="Low complexity" evidence="1">
    <location>
        <begin position="251"/>
        <end position="260"/>
    </location>
</feature>
<accession>A0A8I0GDJ1</accession>
<sequence>MNTVPDDILREAVDPQISAERLFEIAGQYPDAHPFVASNPQAYEALLDWLRQVGSPLTQAVVAQRDAGLSGAEAYDAACASLGAPAPASDGGETQVMATTEEPQAEETDSPAAPEDAATESLASEPEPVNADDIQATQAIAPVSVPDPTPAQGFEQPPAIAPAGQGPQQGYGYVPQNQQGYVPQQPYAAPAYAQQPYAQPQAKKPMGLILLAILLALVLIGLIATYFLVFAKDGSSPEAAPTVSSSQSGREGPSTPATSETPEETTETPSEQAPRYPAPAGAAQSRNFHMPSNNINCQIDDDNTRCTIFEQDFTSCGGDPVTVTLSEDGVSQTCSTGRAVESGSGGVLVYDTSTTYSDFACTSTPSGVKCWDTRSGRGFTLARQGAATTQE</sequence>
<reference evidence="4 5" key="1">
    <citation type="submission" date="2020-08" db="EMBL/GenBank/DDBJ databases">
        <title>Winkia gen. nov., sp. nov., isolated from faeces of the Anser albifrons in China.</title>
        <authorList>
            <person name="Liu Q."/>
        </authorList>
    </citation>
    <scope>NUCLEOTIDE SEQUENCE [LARGE SCALE GENOMIC DNA]</scope>
    <source>
        <strain evidence="4 5">C62</strain>
    </source>
</reference>
<name>A0A8I0GDJ1_9ACTO</name>
<gene>
    <name evidence="4" type="ORF">H8R10_04925</name>
</gene>
<keyword evidence="2" id="KW-1133">Transmembrane helix</keyword>
<dbReference type="Pfam" id="PF25591">
    <property type="entry name" value="LRV_2"/>
    <property type="match status" value="1"/>
</dbReference>
<dbReference type="RefSeq" id="WP_191071606.1">
    <property type="nucleotide sequence ID" value="NZ_CP060506.1"/>
</dbReference>
<evidence type="ECO:0000259" key="3">
    <source>
        <dbReference type="Pfam" id="PF25591"/>
    </source>
</evidence>